<evidence type="ECO:0000313" key="2">
    <source>
        <dbReference type="Proteomes" id="UP001234297"/>
    </source>
</evidence>
<organism evidence="1 2">
    <name type="scientific">Persea americana</name>
    <name type="common">Avocado</name>
    <dbReference type="NCBI Taxonomy" id="3435"/>
    <lineage>
        <taxon>Eukaryota</taxon>
        <taxon>Viridiplantae</taxon>
        <taxon>Streptophyta</taxon>
        <taxon>Embryophyta</taxon>
        <taxon>Tracheophyta</taxon>
        <taxon>Spermatophyta</taxon>
        <taxon>Magnoliopsida</taxon>
        <taxon>Magnoliidae</taxon>
        <taxon>Laurales</taxon>
        <taxon>Lauraceae</taxon>
        <taxon>Persea</taxon>
    </lineage>
</organism>
<reference evidence="1 2" key="1">
    <citation type="journal article" date="2022" name="Hortic Res">
        <title>A haplotype resolved chromosomal level avocado genome allows analysis of novel avocado genes.</title>
        <authorList>
            <person name="Nath O."/>
            <person name="Fletcher S.J."/>
            <person name="Hayward A."/>
            <person name="Shaw L.M."/>
            <person name="Masouleh A.K."/>
            <person name="Furtado A."/>
            <person name="Henry R.J."/>
            <person name="Mitter N."/>
        </authorList>
    </citation>
    <scope>NUCLEOTIDE SEQUENCE [LARGE SCALE GENOMIC DNA]</scope>
    <source>
        <strain evidence="2">cv. Hass</strain>
    </source>
</reference>
<dbReference type="EMBL" id="CM056810">
    <property type="protein sequence ID" value="KAJ8643108.1"/>
    <property type="molecule type" value="Genomic_DNA"/>
</dbReference>
<proteinExistence type="predicted"/>
<protein>
    <submittedName>
        <fullName evidence="1">Uncharacterized protein</fullName>
    </submittedName>
</protein>
<gene>
    <name evidence="1" type="ORF">MRB53_004856</name>
</gene>
<comment type="caution">
    <text evidence="1">The sequence shown here is derived from an EMBL/GenBank/DDBJ whole genome shotgun (WGS) entry which is preliminary data.</text>
</comment>
<dbReference type="Proteomes" id="UP001234297">
    <property type="component" value="Chromosome 2"/>
</dbReference>
<name>A0ACC2MCG6_PERAE</name>
<keyword evidence="2" id="KW-1185">Reference proteome</keyword>
<evidence type="ECO:0000313" key="1">
    <source>
        <dbReference type="EMBL" id="KAJ8643108.1"/>
    </source>
</evidence>
<sequence>MDRFSVVVGGNAIAVQPQRQNEPKRTQKRRTTKLSFSQQHRSPAWLASQAFDSEASVPTVGPTWGSDLLRQREGVLCAEETNKSVAHHGNANHLKPRGQDESRSSLWDVDESREDGKRSPVCVFHCQTRPLRG</sequence>
<accession>A0ACC2MCG6</accession>